<dbReference type="InterPro" id="IPR006120">
    <property type="entry name" value="Resolvase_HTH_dom"/>
</dbReference>
<feature type="non-terminal residue" evidence="2">
    <location>
        <position position="1"/>
    </location>
</feature>
<accession>A0A0F8VSL3</accession>
<protein>
    <recommendedName>
        <fullName evidence="1">Resolvase HTH domain-containing protein</fullName>
    </recommendedName>
</protein>
<dbReference type="GO" id="GO:0003677">
    <property type="term" value="F:DNA binding"/>
    <property type="evidence" value="ECO:0007669"/>
    <property type="project" value="InterPro"/>
</dbReference>
<evidence type="ECO:0000259" key="1">
    <source>
        <dbReference type="Pfam" id="PF02796"/>
    </source>
</evidence>
<name>A0A0F8VSL3_9ZZZZ</name>
<comment type="caution">
    <text evidence="2">The sequence shown here is derived from an EMBL/GenBank/DDBJ whole genome shotgun (WGS) entry which is preliminary data.</text>
</comment>
<dbReference type="Pfam" id="PF02796">
    <property type="entry name" value="HTH_7"/>
    <property type="match status" value="1"/>
</dbReference>
<feature type="domain" description="Resolvase HTH" evidence="1">
    <location>
        <begin position="68"/>
        <end position="99"/>
    </location>
</feature>
<dbReference type="AlphaFoldDB" id="A0A0F8VSL3"/>
<dbReference type="EMBL" id="LAZR01069634">
    <property type="protein sequence ID" value="KKK47322.1"/>
    <property type="molecule type" value="Genomic_DNA"/>
</dbReference>
<proteinExistence type="predicted"/>
<organism evidence="2">
    <name type="scientific">marine sediment metagenome</name>
    <dbReference type="NCBI Taxonomy" id="412755"/>
    <lineage>
        <taxon>unclassified sequences</taxon>
        <taxon>metagenomes</taxon>
        <taxon>ecological metagenomes</taxon>
    </lineage>
</organism>
<sequence length="104" mass="12085">DIVCNCSKTKKVYAKINNQGYACVIISNTVASKYLKRKAIDLRLPIMKRKWDEIDLCYVSKREKALININQVRKMVVSGYKQIDIMKQLGLSKTTVYKIRKNKL</sequence>
<gene>
    <name evidence="2" type="ORF">LCGC14_3156390</name>
</gene>
<dbReference type="GO" id="GO:0000150">
    <property type="term" value="F:DNA strand exchange activity"/>
    <property type="evidence" value="ECO:0007669"/>
    <property type="project" value="InterPro"/>
</dbReference>
<dbReference type="Gene3D" id="1.10.10.60">
    <property type="entry name" value="Homeodomain-like"/>
    <property type="match status" value="1"/>
</dbReference>
<evidence type="ECO:0000313" key="2">
    <source>
        <dbReference type="EMBL" id="KKK47322.1"/>
    </source>
</evidence>
<reference evidence="2" key="1">
    <citation type="journal article" date="2015" name="Nature">
        <title>Complex archaea that bridge the gap between prokaryotes and eukaryotes.</title>
        <authorList>
            <person name="Spang A."/>
            <person name="Saw J.H."/>
            <person name="Jorgensen S.L."/>
            <person name="Zaremba-Niedzwiedzka K."/>
            <person name="Martijn J."/>
            <person name="Lind A.E."/>
            <person name="van Eijk R."/>
            <person name="Schleper C."/>
            <person name="Guy L."/>
            <person name="Ettema T.J."/>
        </authorList>
    </citation>
    <scope>NUCLEOTIDE SEQUENCE</scope>
</reference>